<feature type="signal peptide" evidence="1">
    <location>
        <begin position="1"/>
        <end position="23"/>
    </location>
</feature>
<evidence type="ECO:0000256" key="1">
    <source>
        <dbReference type="SAM" id="SignalP"/>
    </source>
</evidence>
<comment type="caution">
    <text evidence="2">The sequence shown here is derived from an EMBL/GenBank/DDBJ whole genome shotgun (WGS) entry which is preliminary data.</text>
</comment>
<evidence type="ECO:0000313" key="3">
    <source>
        <dbReference type="Proteomes" id="UP001596052"/>
    </source>
</evidence>
<reference evidence="3" key="1">
    <citation type="journal article" date="2019" name="Int. J. Syst. Evol. Microbiol.">
        <title>The Global Catalogue of Microorganisms (GCM) 10K type strain sequencing project: providing services to taxonomists for standard genome sequencing and annotation.</title>
        <authorList>
            <consortium name="The Broad Institute Genomics Platform"/>
            <consortium name="The Broad Institute Genome Sequencing Center for Infectious Disease"/>
            <person name="Wu L."/>
            <person name="Ma J."/>
        </authorList>
    </citation>
    <scope>NUCLEOTIDE SEQUENCE [LARGE SCALE GENOMIC DNA]</scope>
    <source>
        <strain evidence="3">CGMCC 4.1469</strain>
    </source>
</reference>
<keyword evidence="1" id="KW-0732">Signal</keyword>
<keyword evidence="3" id="KW-1185">Reference proteome</keyword>
<evidence type="ECO:0000313" key="2">
    <source>
        <dbReference type="EMBL" id="MFC5454740.1"/>
    </source>
</evidence>
<organism evidence="2 3">
    <name type="scientific">Prosthecobacter fluviatilis</name>
    <dbReference type="NCBI Taxonomy" id="445931"/>
    <lineage>
        <taxon>Bacteria</taxon>
        <taxon>Pseudomonadati</taxon>
        <taxon>Verrucomicrobiota</taxon>
        <taxon>Verrucomicrobiia</taxon>
        <taxon>Verrucomicrobiales</taxon>
        <taxon>Verrucomicrobiaceae</taxon>
        <taxon>Prosthecobacter</taxon>
    </lineage>
</organism>
<evidence type="ECO:0008006" key="4">
    <source>
        <dbReference type="Google" id="ProtNLM"/>
    </source>
</evidence>
<name>A0ABW0KNB4_9BACT</name>
<accession>A0ABW0KNB4</accession>
<proteinExistence type="predicted"/>
<dbReference type="Proteomes" id="UP001596052">
    <property type="component" value="Unassembled WGS sequence"/>
</dbReference>
<dbReference type="EMBL" id="JBHSMQ010000002">
    <property type="protein sequence ID" value="MFC5454740.1"/>
    <property type="molecule type" value="Genomic_DNA"/>
</dbReference>
<dbReference type="RefSeq" id="WP_377165126.1">
    <property type="nucleotide sequence ID" value="NZ_JBHSMQ010000002.1"/>
</dbReference>
<feature type="chain" id="PRO_5046989653" description="YXWGXW repeat-containing protein" evidence="1">
    <location>
        <begin position="24"/>
        <end position="102"/>
    </location>
</feature>
<gene>
    <name evidence="2" type="ORF">ACFQDI_07750</name>
</gene>
<sequence>MKHTILILSLAAASMGLSSCSTYVDGGGYVAARPGYPAYRRVPPPPKYYSNSWHDHDRYHHDHYRAKPVPYGQWKKSGVNARVNANTRLPLNVNSSTRLGIF</sequence>
<dbReference type="PROSITE" id="PS51257">
    <property type="entry name" value="PROKAR_LIPOPROTEIN"/>
    <property type="match status" value="1"/>
</dbReference>
<protein>
    <recommendedName>
        <fullName evidence="4">YXWGXW repeat-containing protein</fullName>
    </recommendedName>
</protein>